<dbReference type="SUPFAM" id="SSF48452">
    <property type="entry name" value="TPR-like"/>
    <property type="match status" value="3"/>
</dbReference>
<feature type="region of interest" description="Disordered" evidence="13">
    <location>
        <begin position="1"/>
        <end position="29"/>
    </location>
</feature>
<keyword evidence="8" id="KW-0677">Repeat</keyword>
<feature type="repeat" description="TPR" evidence="12">
    <location>
        <begin position="311"/>
        <end position="344"/>
    </location>
</feature>
<dbReference type="Pfam" id="PF13181">
    <property type="entry name" value="TPR_8"/>
    <property type="match status" value="1"/>
</dbReference>
<dbReference type="UniPathway" id="UPA00378"/>
<keyword evidence="11" id="KW-0539">Nucleus</keyword>
<dbReference type="PANTHER" id="PTHR44835:SF1">
    <property type="entry name" value="PROTEIN O-GLCNAC TRANSFERASE"/>
    <property type="match status" value="1"/>
</dbReference>
<evidence type="ECO:0000256" key="9">
    <source>
        <dbReference type="ARBA" id="ARBA00022803"/>
    </source>
</evidence>
<evidence type="ECO:0000256" key="8">
    <source>
        <dbReference type="ARBA" id="ARBA00022737"/>
    </source>
</evidence>
<accession>A0A0E0IFS9</accession>
<keyword evidence="16" id="KW-1185">Reference proteome</keyword>
<evidence type="ECO:0000256" key="4">
    <source>
        <dbReference type="ARBA" id="ARBA00011970"/>
    </source>
</evidence>
<dbReference type="Gene3D" id="3.40.50.11380">
    <property type="match status" value="1"/>
</dbReference>
<evidence type="ECO:0000256" key="7">
    <source>
        <dbReference type="ARBA" id="ARBA00022679"/>
    </source>
</evidence>
<comment type="similarity">
    <text evidence="3">Belongs to the glycosyltransferase 41 family. O-GlcNAc transferase subfamily.</text>
</comment>
<organism evidence="15">
    <name type="scientific">Oryza nivara</name>
    <name type="common">Indian wild rice</name>
    <name type="synonym">Oryza sativa f. spontanea</name>
    <dbReference type="NCBI Taxonomy" id="4536"/>
    <lineage>
        <taxon>Eukaryota</taxon>
        <taxon>Viridiplantae</taxon>
        <taxon>Streptophyta</taxon>
        <taxon>Embryophyta</taxon>
        <taxon>Tracheophyta</taxon>
        <taxon>Spermatophyta</taxon>
        <taxon>Magnoliopsida</taxon>
        <taxon>Liliopsida</taxon>
        <taxon>Poales</taxon>
        <taxon>Poaceae</taxon>
        <taxon>BOP clade</taxon>
        <taxon>Oryzoideae</taxon>
        <taxon>Oryzeae</taxon>
        <taxon>Oryzinae</taxon>
        <taxon>Oryza</taxon>
    </lineage>
</organism>
<comment type="pathway">
    <text evidence="2">Protein modification; protein glycosylation.</text>
</comment>
<dbReference type="InterPro" id="IPR051939">
    <property type="entry name" value="Glycosyltr_41/O-GlcNAc_trsf"/>
</dbReference>
<dbReference type="eggNOG" id="KOG4626">
    <property type="taxonomic scope" value="Eukaryota"/>
</dbReference>
<reference evidence="15" key="2">
    <citation type="submission" date="2018-04" db="EMBL/GenBank/DDBJ databases">
        <title>OnivRS2 (Oryza nivara Reference Sequence Version 2).</title>
        <authorList>
            <person name="Zhang J."/>
            <person name="Kudrna D."/>
            <person name="Lee S."/>
            <person name="Talag J."/>
            <person name="Rajasekar S."/>
            <person name="Welchert J."/>
            <person name="Hsing Y.-I."/>
            <person name="Wing R.A."/>
        </authorList>
    </citation>
    <scope>NUCLEOTIDE SEQUENCE [LARGE SCALE GENOMIC DNA]</scope>
    <source>
        <strain evidence="15">SL10</strain>
    </source>
</reference>
<evidence type="ECO:0000313" key="15">
    <source>
        <dbReference type="EnsemblPlants" id="ONIVA08G26600.1"/>
    </source>
</evidence>
<keyword evidence="7" id="KW-0808">Transferase</keyword>
<evidence type="ECO:0000256" key="5">
    <source>
        <dbReference type="ARBA" id="ARBA00019143"/>
    </source>
</evidence>
<feature type="repeat" description="TPR" evidence="12">
    <location>
        <begin position="202"/>
        <end position="235"/>
    </location>
</feature>
<dbReference type="Gene3D" id="1.25.40.10">
    <property type="entry name" value="Tetratricopeptide repeat domain"/>
    <property type="match status" value="4"/>
</dbReference>
<dbReference type="InterPro" id="IPR029489">
    <property type="entry name" value="OGT/SEC/SPY_C"/>
</dbReference>
<dbReference type="InterPro" id="IPR006597">
    <property type="entry name" value="Sel1-like"/>
</dbReference>
<evidence type="ECO:0000256" key="12">
    <source>
        <dbReference type="PROSITE-ProRule" id="PRU00339"/>
    </source>
</evidence>
<dbReference type="Pfam" id="PF13432">
    <property type="entry name" value="TPR_16"/>
    <property type="match status" value="1"/>
</dbReference>
<dbReference type="Gramene" id="ONIVA08G26600.1">
    <property type="protein sequence ID" value="ONIVA08G26600.1"/>
    <property type="gene ID" value="ONIVA08G26600"/>
</dbReference>
<name>A0A0E0IFS9_ORYNI</name>
<dbReference type="SMART" id="SM00671">
    <property type="entry name" value="SEL1"/>
    <property type="match status" value="3"/>
</dbReference>
<dbReference type="InterPro" id="IPR019734">
    <property type="entry name" value="TPR_rpt"/>
</dbReference>
<evidence type="ECO:0000256" key="13">
    <source>
        <dbReference type="SAM" id="MobiDB-lite"/>
    </source>
</evidence>
<dbReference type="EnsemblPlants" id="ONIVA08G26600.1">
    <property type="protein sequence ID" value="ONIVA08G26600.1"/>
    <property type="gene ID" value="ONIVA08G26600"/>
</dbReference>
<dbReference type="HOGENOM" id="CLU_001721_4_0_1"/>
<evidence type="ECO:0000256" key="1">
    <source>
        <dbReference type="ARBA" id="ARBA00004123"/>
    </source>
</evidence>
<dbReference type="STRING" id="4536.A0A0E0IFS9"/>
<evidence type="ECO:0000259" key="14">
    <source>
        <dbReference type="Pfam" id="PF13844"/>
    </source>
</evidence>
<keyword evidence="6" id="KW-0328">Glycosyltransferase</keyword>
<sequence length="811" mass="89660">MGRPGMDSTEGRESNGVVPERNGGAVPAKQQLDGKDTLRYANILRSRNKFAEALQLYNNVLEKDEANVEALIGKGICLQAQSLPMQAIECFNEAVRIDPGNACALTYCGMIYKDEGHLVEAAEFVVINTRSLKCCICGSLKAKYSNAEAYQKARNADPSYKPAAEFLAIVLTDLGTSLKLAGNTEEGIQKYCEALEVDSHYAPAYYNLGVVYSEMMQFDLALTCYEKAALERPLYAEAYCNMGVIYKNRGELEAAIACYERCLTISPNFEIAKNNMAIALTDLGTKVKIEGDINQGVAYYKKALFYNWHYADAMYNLGVAYGEMLNFEMAIVFYELALHFNPRCAEACNNLGVIYKDRDNLDKAVECYQGKMDAASSMIQKAIFANSTYAEAYNNLGVLYRDAGSITSAVQAYEKCLQIDPDSRNAGQNRLLALNYIDEGFDDKLYQAHREWGKRFLKLYPQYTSWDNPKVADRPLVIGYVSPDYFTHSVSYFIEAPLAHHDYSNYKVVVYSGVVKADAKTLRFKDKVLKKGGLWRDIYGIDEKKVASLVREDKVDILVELTGHTANNKLGTMACRPAPIQVTWIGYPNTTGLPTIDYRITDSLADPPDTTQNLDTFPYAGTTTTCESLYMGVPCVTMAGSVHAHNVGVSLLTKVGLGRLVAKSENEYVSLALDLAADVTALQELRMSLRGLMAKSPVCDGENFTRGLESAYRNMWRRYCDGDAPALRRLDLLQEEPCSNNNKQDFDDNQVAKLADLKAQRVDAAVDGDKQSQLTAHAAVVGEVQQAPIMVNGVSSPVSSGKVEANGHISR</sequence>
<dbReference type="Proteomes" id="UP000006591">
    <property type="component" value="Chromosome 8"/>
</dbReference>
<keyword evidence="10" id="KW-0939">Gibberellin signaling pathway</keyword>
<dbReference type="InterPro" id="IPR011990">
    <property type="entry name" value="TPR-like_helical_dom_sf"/>
</dbReference>
<comment type="subcellular location">
    <subcellularLocation>
        <location evidence="1">Nucleus</location>
    </subcellularLocation>
</comment>
<keyword evidence="9 12" id="KW-0802">TPR repeat</keyword>
<feature type="repeat" description="TPR" evidence="12">
    <location>
        <begin position="68"/>
        <end position="101"/>
    </location>
</feature>
<dbReference type="GO" id="GO:0005634">
    <property type="term" value="C:nucleus"/>
    <property type="evidence" value="ECO:0007669"/>
    <property type="project" value="UniProtKB-SubCell"/>
</dbReference>
<feature type="domain" description="O-GlcNAc transferase C-terminal" evidence="14">
    <location>
        <begin position="467"/>
        <end position="610"/>
    </location>
</feature>
<evidence type="ECO:0000313" key="16">
    <source>
        <dbReference type="Proteomes" id="UP000006591"/>
    </source>
</evidence>
<dbReference type="SMART" id="SM00028">
    <property type="entry name" value="TPR"/>
    <property type="match status" value="9"/>
</dbReference>
<feature type="repeat" description="TPR" evidence="12">
    <location>
        <begin position="390"/>
        <end position="423"/>
    </location>
</feature>
<dbReference type="PANTHER" id="PTHR44835">
    <property type="entry name" value="UDP-N-ACETYLGLUCOSAMINE--PEPTIDE N-ACETYLGLUCOSAMINYLTRANSFERASE SPINDLY-RELATED"/>
    <property type="match status" value="1"/>
</dbReference>
<evidence type="ECO:0000256" key="11">
    <source>
        <dbReference type="ARBA" id="ARBA00023242"/>
    </source>
</evidence>
<dbReference type="PROSITE" id="PS50005">
    <property type="entry name" value="TPR"/>
    <property type="match status" value="5"/>
</dbReference>
<evidence type="ECO:0000256" key="3">
    <source>
        <dbReference type="ARBA" id="ARBA00005386"/>
    </source>
</evidence>
<evidence type="ECO:0000256" key="2">
    <source>
        <dbReference type="ARBA" id="ARBA00004922"/>
    </source>
</evidence>
<proteinExistence type="inferred from homology"/>
<evidence type="ECO:0000256" key="10">
    <source>
        <dbReference type="ARBA" id="ARBA00022941"/>
    </source>
</evidence>
<reference evidence="15" key="1">
    <citation type="submission" date="2015-04" db="UniProtKB">
        <authorList>
            <consortium name="EnsemblPlants"/>
        </authorList>
    </citation>
    <scope>IDENTIFICATION</scope>
    <source>
        <strain evidence="15">SL10</strain>
    </source>
</reference>
<dbReference type="GO" id="GO:0097363">
    <property type="term" value="F:protein O-acetylglucosaminyltransferase activity"/>
    <property type="evidence" value="ECO:0007669"/>
    <property type="project" value="UniProtKB-EC"/>
</dbReference>
<dbReference type="Pfam" id="PF00515">
    <property type="entry name" value="TPR_1"/>
    <property type="match status" value="4"/>
</dbReference>
<evidence type="ECO:0000256" key="6">
    <source>
        <dbReference type="ARBA" id="ARBA00022676"/>
    </source>
</evidence>
<dbReference type="Pfam" id="PF13844">
    <property type="entry name" value="Glyco_transf_41"/>
    <property type="match status" value="2"/>
</dbReference>
<dbReference type="EC" id="2.4.1.255" evidence="4"/>
<dbReference type="Gene3D" id="3.40.50.2000">
    <property type="entry name" value="Glycogen Phosphorylase B"/>
    <property type="match status" value="1"/>
</dbReference>
<feature type="domain" description="O-GlcNAc transferase C-terminal" evidence="14">
    <location>
        <begin position="614"/>
        <end position="706"/>
    </location>
</feature>
<feature type="repeat" description="TPR" evidence="12">
    <location>
        <begin position="236"/>
        <end position="269"/>
    </location>
</feature>
<dbReference type="OMA" id="CALTYCG"/>
<protein>
    <recommendedName>
        <fullName evidence="5">Probable UDP-N-acetylglucosamine--peptide N-acetylglucosaminyltransferase SPINDLY</fullName>
        <ecNumber evidence="4">2.4.1.255</ecNumber>
    </recommendedName>
</protein>
<dbReference type="AlphaFoldDB" id="A0A0E0IFS9"/>
<dbReference type="GO" id="GO:0009740">
    <property type="term" value="P:gibberellic acid mediated signaling pathway"/>
    <property type="evidence" value="ECO:0007669"/>
    <property type="project" value="UniProtKB-KW"/>
</dbReference>
<dbReference type="PROSITE" id="PS50293">
    <property type="entry name" value="TPR_REGION"/>
    <property type="match status" value="2"/>
</dbReference>